<name>A0ABT0LDD0_9GAMM</name>
<proteinExistence type="inferred from homology"/>
<evidence type="ECO:0000313" key="3">
    <source>
        <dbReference type="EMBL" id="MCL1125574.1"/>
    </source>
</evidence>
<dbReference type="RefSeq" id="WP_248940884.1">
    <property type="nucleotide sequence ID" value="NZ_JAKIKS010000053.1"/>
</dbReference>
<dbReference type="HAMAP" id="MF_00048">
    <property type="entry name" value="UPF0102"/>
    <property type="match status" value="1"/>
</dbReference>
<gene>
    <name evidence="3" type="ORF">L2764_14080</name>
</gene>
<dbReference type="InterPro" id="IPR003509">
    <property type="entry name" value="UPF0102_YraN-like"/>
</dbReference>
<evidence type="ECO:0000256" key="1">
    <source>
        <dbReference type="ARBA" id="ARBA00006738"/>
    </source>
</evidence>
<comment type="caution">
    <text evidence="3">The sequence shown here is derived from an EMBL/GenBank/DDBJ whole genome shotgun (WGS) entry which is preliminary data.</text>
</comment>
<dbReference type="Proteomes" id="UP001203423">
    <property type="component" value="Unassembled WGS sequence"/>
</dbReference>
<evidence type="ECO:0000313" key="4">
    <source>
        <dbReference type="Proteomes" id="UP001203423"/>
    </source>
</evidence>
<dbReference type="Gene3D" id="3.40.1350.10">
    <property type="match status" value="1"/>
</dbReference>
<dbReference type="NCBIfam" id="TIGR00252">
    <property type="entry name" value="YraN family protein"/>
    <property type="match status" value="1"/>
</dbReference>
<dbReference type="NCBIfam" id="NF009150">
    <property type="entry name" value="PRK12497.1-3"/>
    <property type="match status" value="1"/>
</dbReference>
<sequence length="111" mass="12848">MPKRNHGQESEQAAIIYLQRQGLQFITQNVSFPFGEIDIIMKEGTVWVFVEVKYRSGLQFGGAINALSQRQQQRIRRAASHYLQLNQINAICRFDFIAIDPNTIEWICDAF</sequence>
<dbReference type="PANTHER" id="PTHR34039:SF1">
    <property type="entry name" value="UPF0102 PROTEIN YRAN"/>
    <property type="match status" value="1"/>
</dbReference>
<dbReference type="Pfam" id="PF02021">
    <property type="entry name" value="UPF0102"/>
    <property type="match status" value="1"/>
</dbReference>
<accession>A0ABT0LDD0</accession>
<protein>
    <recommendedName>
        <fullName evidence="2">UPF0102 protein L2764_14080</fullName>
    </recommendedName>
</protein>
<dbReference type="InterPro" id="IPR011856">
    <property type="entry name" value="tRNA_endonuc-like_dom_sf"/>
</dbReference>
<evidence type="ECO:0000256" key="2">
    <source>
        <dbReference type="HAMAP-Rule" id="MF_00048"/>
    </source>
</evidence>
<dbReference type="EMBL" id="JAKIKS010000053">
    <property type="protein sequence ID" value="MCL1125574.1"/>
    <property type="molecule type" value="Genomic_DNA"/>
</dbReference>
<keyword evidence="4" id="KW-1185">Reference proteome</keyword>
<comment type="similarity">
    <text evidence="1 2">Belongs to the UPF0102 family.</text>
</comment>
<dbReference type="InterPro" id="IPR011335">
    <property type="entry name" value="Restrct_endonuc-II-like"/>
</dbReference>
<reference evidence="3 4" key="1">
    <citation type="submission" date="2022-01" db="EMBL/GenBank/DDBJ databases">
        <title>Whole genome-based taxonomy of the Shewanellaceae.</title>
        <authorList>
            <person name="Martin-Rodriguez A.J."/>
        </authorList>
    </citation>
    <scope>NUCLEOTIDE SEQUENCE [LARGE SCALE GENOMIC DNA]</scope>
    <source>
        <strain evidence="3 4">DSM 17177</strain>
    </source>
</reference>
<organism evidence="3 4">
    <name type="scientific">Shewanella surugensis</name>
    <dbReference type="NCBI Taxonomy" id="212020"/>
    <lineage>
        <taxon>Bacteria</taxon>
        <taxon>Pseudomonadati</taxon>
        <taxon>Pseudomonadota</taxon>
        <taxon>Gammaproteobacteria</taxon>
        <taxon>Alteromonadales</taxon>
        <taxon>Shewanellaceae</taxon>
        <taxon>Shewanella</taxon>
    </lineage>
</organism>
<dbReference type="PANTHER" id="PTHR34039">
    <property type="entry name" value="UPF0102 PROTEIN YRAN"/>
    <property type="match status" value="1"/>
</dbReference>
<dbReference type="SUPFAM" id="SSF52980">
    <property type="entry name" value="Restriction endonuclease-like"/>
    <property type="match status" value="1"/>
</dbReference>